<feature type="domain" description="Nudix hydrolase" evidence="18">
    <location>
        <begin position="3"/>
        <end position="131"/>
    </location>
</feature>
<dbReference type="InterPro" id="IPR015797">
    <property type="entry name" value="NUDIX_hydrolase-like_dom_sf"/>
</dbReference>
<name>A0ABY7VUW7_9BACT</name>
<evidence type="ECO:0000256" key="10">
    <source>
        <dbReference type="ARBA" id="ARBA00035861"/>
    </source>
</evidence>
<keyword evidence="7 17" id="KW-0378">Hydrolase</keyword>
<evidence type="ECO:0000256" key="2">
    <source>
        <dbReference type="ARBA" id="ARBA00005582"/>
    </source>
</evidence>
<dbReference type="InterPro" id="IPR020476">
    <property type="entry name" value="Nudix_hydrolase"/>
</dbReference>
<gene>
    <name evidence="19" type="ORF">PQO03_19505</name>
</gene>
<keyword evidence="8" id="KW-0460">Magnesium</keyword>
<evidence type="ECO:0000256" key="5">
    <source>
        <dbReference type="ARBA" id="ARBA00022723"/>
    </source>
</evidence>
<reference evidence="19 20" key="1">
    <citation type="submission" date="2023-02" db="EMBL/GenBank/DDBJ databases">
        <title>Genome sequence of Lentisphaera profundi SAORIC-696.</title>
        <authorList>
            <person name="Kim e."/>
            <person name="Cho J.-C."/>
            <person name="Choi A."/>
            <person name="Kang I."/>
        </authorList>
    </citation>
    <scope>NUCLEOTIDE SEQUENCE [LARGE SCALE GENOMIC DNA]</scope>
    <source>
        <strain evidence="19 20">SAORIC-696</strain>
    </source>
</reference>
<comment type="similarity">
    <text evidence="2 17">Belongs to the Nudix hydrolase family.</text>
</comment>
<evidence type="ECO:0000313" key="20">
    <source>
        <dbReference type="Proteomes" id="UP001214250"/>
    </source>
</evidence>
<keyword evidence="3" id="KW-0515">Mutator protein</keyword>
<dbReference type="EC" id="3.6.1.55" evidence="12"/>
<dbReference type="Pfam" id="PF00293">
    <property type="entry name" value="NUDIX"/>
    <property type="match status" value="1"/>
</dbReference>
<dbReference type="InterPro" id="IPR000086">
    <property type="entry name" value="NUDIX_hydrolase_dom"/>
</dbReference>
<dbReference type="Gene3D" id="3.90.79.10">
    <property type="entry name" value="Nucleoside Triphosphate Pyrophosphohydrolase"/>
    <property type="match status" value="1"/>
</dbReference>
<dbReference type="PRINTS" id="PR00502">
    <property type="entry name" value="NUDIXFAMILY"/>
</dbReference>
<evidence type="ECO:0000256" key="8">
    <source>
        <dbReference type="ARBA" id="ARBA00022842"/>
    </source>
</evidence>
<dbReference type="RefSeq" id="WP_274152742.1">
    <property type="nucleotide sequence ID" value="NZ_CP117812.1"/>
</dbReference>
<comment type="catalytic activity">
    <reaction evidence="11">
        <text>8-oxo-GTP + H2O = 8-oxo-GMP + diphosphate + H(+)</text>
        <dbReference type="Rhea" id="RHEA:67616"/>
        <dbReference type="ChEBI" id="CHEBI:15377"/>
        <dbReference type="ChEBI" id="CHEBI:15378"/>
        <dbReference type="ChEBI" id="CHEBI:33019"/>
        <dbReference type="ChEBI" id="CHEBI:143553"/>
        <dbReference type="ChEBI" id="CHEBI:145694"/>
    </reaction>
</comment>
<dbReference type="SUPFAM" id="SSF55811">
    <property type="entry name" value="Nudix"/>
    <property type="match status" value="1"/>
</dbReference>
<evidence type="ECO:0000256" key="11">
    <source>
        <dbReference type="ARBA" id="ARBA00036904"/>
    </source>
</evidence>
<dbReference type="PROSITE" id="PS00893">
    <property type="entry name" value="NUDIX_BOX"/>
    <property type="match status" value="1"/>
</dbReference>
<dbReference type="InterPro" id="IPR020084">
    <property type="entry name" value="NUDIX_hydrolase_CS"/>
</dbReference>
<keyword evidence="9" id="KW-0234">DNA repair</keyword>
<evidence type="ECO:0000256" key="1">
    <source>
        <dbReference type="ARBA" id="ARBA00001946"/>
    </source>
</evidence>
<evidence type="ECO:0000256" key="17">
    <source>
        <dbReference type="RuleBase" id="RU003476"/>
    </source>
</evidence>
<comment type="cofactor">
    <cofactor evidence="1">
        <name>Mg(2+)</name>
        <dbReference type="ChEBI" id="CHEBI:18420"/>
    </cofactor>
</comment>
<organism evidence="19 20">
    <name type="scientific">Lentisphaera profundi</name>
    <dbReference type="NCBI Taxonomy" id="1658616"/>
    <lineage>
        <taxon>Bacteria</taxon>
        <taxon>Pseudomonadati</taxon>
        <taxon>Lentisphaerota</taxon>
        <taxon>Lentisphaeria</taxon>
        <taxon>Lentisphaerales</taxon>
        <taxon>Lentisphaeraceae</taxon>
        <taxon>Lentisphaera</taxon>
    </lineage>
</organism>
<dbReference type="EMBL" id="CP117812">
    <property type="protein sequence ID" value="WDE98013.1"/>
    <property type="molecule type" value="Genomic_DNA"/>
</dbReference>
<evidence type="ECO:0000256" key="9">
    <source>
        <dbReference type="ARBA" id="ARBA00023204"/>
    </source>
</evidence>
<keyword evidence="20" id="KW-1185">Reference proteome</keyword>
<evidence type="ECO:0000256" key="7">
    <source>
        <dbReference type="ARBA" id="ARBA00022801"/>
    </source>
</evidence>
<dbReference type="PANTHER" id="PTHR47707">
    <property type="entry name" value="8-OXO-DGTP DIPHOSPHATASE"/>
    <property type="match status" value="1"/>
</dbReference>
<dbReference type="CDD" id="cd03425">
    <property type="entry name" value="NUDIX_MutT_NudA_like"/>
    <property type="match status" value="1"/>
</dbReference>
<dbReference type="PROSITE" id="PS51462">
    <property type="entry name" value="NUDIX"/>
    <property type="match status" value="1"/>
</dbReference>
<accession>A0ABY7VUW7</accession>
<evidence type="ECO:0000256" key="16">
    <source>
        <dbReference type="ARBA" id="ARBA00042798"/>
    </source>
</evidence>
<evidence type="ECO:0000256" key="14">
    <source>
        <dbReference type="ARBA" id="ARBA00041592"/>
    </source>
</evidence>
<keyword evidence="4" id="KW-0235">DNA replication</keyword>
<evidence type="ECO:0000313" key="19">
    <source>
        <dbReference type="EMBL" id="WDE98013.1"/>
    </source>
</evidence>
<sequence length="134" mass="15365">MPFDIINVCAGIIRKNDKILICQRSESKFNGAWEFPGGKVEINESQEQALKRELEEELGIKAKIGHHFHTVYFKDSPTQQINLHSYIINSYTGQITCHVHAQYKWVSIDNIALHNYLPADLPIVAQITKLKKHP</sequence>
<evidence type="ECO:0000259" key="18">
    <source>
        <dbReference type="PROSITE" id="PS51462"/>
    </source>
</evidence>
<dbReference type="PANTHER" id="PTHR47707:SF1">
    <property type="entry name" value="NUDIX HYDROLASE FAMILY PROTEIN"/>
    <property type="match status" value="1"/>
</dbReference>
<dbReference type="InterPro" id="IPR047127">
    <property type="entry name" value="MutT-like"/>
</dbReference>
<comment type="catalytic activity">
    <reaction evidence="10">
        <text>8-oxo-dGTP + H2O = 8-oxo-dGMP + diphosphate + H(+)</text>
        <dbReference type="Rhea" id="RHEA:31575"/>
        <dbReference type="ChEBI" id="CHEBI:15377"/>
        <dbReference type="ChEBI" id="CHEBI:15378"/>
        <dbReference type="ChEBI" id="CHEBI:33019"/>
        <dbReference type="ChEBI" id="CHEBI:63224"/>
        <dbReference type="ChEBI" id="CHEBI:77896"/>
        <dbReference type="EC" id="3.6.1.55"/>
    </reaction>
</comment>
<evidence type="ECO:0000256" key="4">
    <source>
        <dbReference type="ARBA" id="ARBA00022705"/>
    </source>
</evidence>
<evidence type="ECO:0000256" key="6">
    <source>
        <dbReference type="ARBA" id="ARBA00022763"/>
    </source>
</evidence>
<evidence type="ECO:0000256" key="3">
    <source>
        <dbReference type="ARBA" id="ARBA00022457"/>
    </source>
</evidence>
<evidence type="ECO:0000256" key="12">
    <source>
        <dbReference type="ARBA" id="ARBA00038905"/>
    </source>
</evidence>
<dbReference type="Proteomes" id="UP001214250">
    <property type="component" value="Chromosome 2"/>
</dbReference>
<proteinExistence type="inferred from homology"/>
<keyword evidence="6" id="KW-0227">DNA damage</keyword>
<protein>
    <recommendedName>
        <fullName evidence="13">8-oxo-dGTP diphosphatase</fullName>
        <ecNumber evidence="12">3.6.1.55</ecNumber>
    </recommendedName>
    <alternativeName>
        <fullName evidence="16">7,8-dihydro-8-oxoguanine-triphosphatase</fullName>
    </alternativeName>
    <alternativeName>
        <fullName evidence="15">Mutator protein MutT</fullName>
    </alternativeName>
    <alternativeName>
        <fullName evidence="14">dGTP pyrophosphohydrolase</fullName>
    </alternativeName>
</protein>
<evidence type="ECO:0000256" key="13">
    <source>
        <dbReference type="ARBA" id="ARBA00040794"/>
    </source>
</evidence>
<evidence type="ECO:0000256" key="15">
    <source>
        <dbReference type="ARBA" id="ARBA00041979"/>
    </source>
</evidence>
<keyword evidence="5" id="KW-0479">Metal-binding</keyword>